<dbReference type="EMBL" id="JASWJB010000206">
    <property type="protein sequence ID" value="KAK2593549.1"/>
    <property type="molecule type" value="Genomic_DNA"/>
</dbReference>
<comment type="similarity">
    <text evidence="1">Belongs to the multicopper oxidase family.</text>
</comment>
<dbReference type="CDD" id="cd13889">
    <property type="entry name" value="CuRO_3_BOD"/>
    <property type="match status" value="1"/>
</dbReference>
<dbReference type="AlphaFoldDB" id="A0AAJ0FVP4"/>
<dbReference type="PANTHER" id="PTHR48267:SF1">
    <property type="entry name" value="BILIRUBIN OXIDASE"/>
    <property type="match status" value="1"/>
</dbReference>
<sequence>MAIDFFQLNITAFEKQVYPDLKKAQLVGYNGMFPGPTFRVTRGRESVVRVVNEYSRPTVVHLHGSYTRPVWDGWAEDIIQPGQYKDYYYPNANTARTMWYHDHAAGITALNAYSGLAGFYIVEDPEVEAGLRLPQGTYDIPLALAAKQYTKDGDLTAVADEHDNLYGDIIEVNGQPWPLLNVEPRKYRFRILNTALSRTFVLSIVSESKVTSRDDKEASDAAGGIPFTVVASDAGFMSSAITTSKLVTAMAERWEIIFDFSPFAGQNLMMRNERKVFADDDFPATDKVLRFTVGHKVSSSDNNESLPTSLVSLDIPKTGSKIDRIFKFEKKHGTYLINGVGFADAENRIIANPPRGKTEIWSLENHSGDWSHPIHIHMVDFQILSRDKGRGKIEPYEKVALKDVAVLGPKESSVLPIVLGGIPTERVTVAIKFAPMEGLYMFHCHNLVHEDHDMMAAFNVSNLASVGYEDFDLKFSNPLDKEWRAQDISGLNAAGIKGQILPRFASTKAYRNITEIDEKLNQYWANRTDDASISSPQVYPPTRRAVGIYFLVTLALLYSLSLLP</sequence>
<dbReference type="InterPro" id="IPR011707">
    <property type="entry name" value="Cu-oxidase-like_N"/>
</dbReference>
<dbReference type="GO" id="GO:0005507">
    <property type="term" value="F:copper ion binding"/>
    <property type="evidence" value="ECO:0007669"/>
    <property type="project" value="InterPro"/>
</dbReference>
<dbReference type="Pfam" id="PF07731">
    <property type="entry name" value="Cu-oxidase_2"/>
    <property type="match status" value="1"/>
</dbReference>
<feature type="domain" description="Plastocyanin-like" evidence="3">
    <location>
        <begin position="334"/>
        <end position="462"/>
    </location>
</feature>
<dbReference type="Gene3D" id="2.60.40.420">
    <property type="entry name" value="Cupredoxins - blue copper proteins"/>
    <property type="match status" value="3"/>
</dbReference>
<dbReference type="Proteomes" id="UP001251528">
    <property type="component" value="Unassembled WGS sequence"/>
</dbReference>
<evidence type="ECO:0000313" key="6">
    <source>
        <dbReference type="Proteomes" id="UP001251528"/>
    </source>
</evidence>
<organism evidence="5 6">
    <name type="scientific">Conoideocrella luteorostrata</name>
    <dbReference type="NCBI Taxonomy" id="1105319"/>
    <lineage>
        <taxon>Eukaryota</taxon>
        <taxon>Fungi</taxon>
        <taxon>Dikarya</taxon>
        <taxon>Ascomycota</taxon>
        <taxon>Pezizomycotina</taxon>
        <taxon>Sordariomycetes</taxon>
        <taxon>Hypocreomycetidae</taxon>
        <taxon>Hypocreales</taxon>
        <taxon>Clavicipitaceae</taxon>
        <taxon>Conoideocrella</taxon>
    </lineage>
</organism>
<feature type="domain" description="Plastocyanin-like" evidence="4">
    <location>
        <begin position="15"/>
        <end position="126"/>
    </location>
</feature>
<name>A0AAJ0FVP4_9HYPO</name>
<dbReference type="Pfam" id="PF07732">
    <property type="entry name" value="Cu-oxidase_3"/>
    <property type="match status" value="1"/>
</dbReference>
<evidence type="ECO:0000256" key="2">
    <source>
        <dbReference type="ARBA" id="ARBA00023008"/>
    </source>
</evidence>
<evidence type="ECO:0000259" key="4">
    <source>
        <dbReference type="Pfam" id="PF07732"/>
    </source>
</evidence>
<dbReference type="InterPro" id="IPR011706">
    <property type="entry name" value="Cu-oxidase_C"/>
</dbReference>
<evidence type="ECO:0000313" key="5">
    <source>
        <dbReference type="EMBL" id="KAK2593549.1"/>
    </source>
</evidence>
<keyword evidence="6" id="KW-1185">Reference proteome</keyword>
<dbReference type="InterPro" id="IPR045087">
    <property type="entry name" value="Cu-oxidase_fam"/>
</dbReference>
<proteinExistence type="inferred from homology"/>
<dbReference type="GO" id="GO:0016491">
    <property type="term" value="F:oxidoreductase activity"/>
    <property type="evidence" value="ECO:0007669"/>
    <property type="project" value="InterPro"/>
</dbReference>
<dbReference type="PANTHER" id="PTHR48267">
    <property type="entry name" value="CUPREDOXIN SUPERFAMILY PROTEIN"/>
    <property type="match status" value="1"/>
</dbReference>
<dbReference type="InterPro" id="IPR008972">
    <property type="entry name" value="Cupredoxin"/>
</dbReference>
<gene>
    <name evidence="5" type="ORF">QQS21_008724</name>
</gene>
<accession>A0AAJ0FVP4</accession>
<dbReference type="SUPFAM" id="SSF49503">
    <property type="entry name" value="Cupredoxins"/>
    <property type="match status" value="3"/>
</dbReference>
<reference evidence="5" key="1">
    <citation type="submission" date="2023-06" db="EMBL/GenBank/DDBJ databases">
        <title>Conoideocrella luteorostrata (Hypocreales: Clavicipitaceae), a potential biocontrol fungus for elongate hemlock scale in United States Christmas tree production areas.</title>
        <authorList>
            <person name="Barrett H."/>
            <person name="Lovett B."/>
            <person name="Macias A.M."/>
            <person name="Stajich J.E."/>
            <person name="Kasson M.T."/>
        </authorList>
    </citation>
    <scope>NUCLEOTIDE SEQUENCE</scope>
    <source>
        <strain evidence="5">ARSEF 14590</strain>
    </source>
</reference>
<comment type="caution">
    <text evidence="5">The sequence shown here is derived from an EMBL/GenBank/DDBJ whole genome shotgun (WGS) entry which is preliminary data.</text>
</comment>
<evidence type="ECO:0000259" key="3">
    <source>
        <dbReference type="Pfam" id="PF07731"/>
    </source>
</evidence>
<evidence type="ECO:0000256" key="1">
    <source>
        <dbReference type="ARBA" id="ARBA00010609"/>
    </source>
</evidence>
<protein>
    <recommendedName>
        <fullName evidence="7">Cupredoxin</fullName>
    </recommendedName>
</protein>
<evidence type="ECO:0008006" key="7">
    <source>
        <dbReference type="Google" id="ProtNLM"/>
    </source>
</evidence>
<keyword evidence="2" id="KW-0186">Copper</keyword>